<keyword evidence="5" id="KW-1185">Reference proteome</keyword>
<dbReference type="EMBL" id="BAABBN010000007">
    <property type="protein sequence ID" value="GAA3928093.1"/>
    <property type="molecule type" value="Genomic_DNA"/>
</dbReference>
<protein>
    <recommendedName>
        <fullName evidence="3">Toxin</fullName>
    </recommendedName>
</protein>
<name>A0ABP7MQC9_9GAMM</name>
<dbReference type="InterPro" id="IPR035093">
    <property type="entry name" value="RelE/ParE_toxin_dom_sf"/>
</dbReference>
<dbReference type="InterPro" id="IPR007712">
    <property type="entry name" value="RelE/ParE_toxin"/>
</dbReference>
<gene>
    <name evidence="4" type="ORF">GCM10022277_25740</name>
</gene>
<organism evidence="4 5">
    <name type="scientific">Litoribacillus peritrichatus</name>
    <dbReference type="NCBI Taxonomy" id="718191"/>
    <lineage>
        <taxon>Bacteria</taxon>
        <taxon>Pseudomonadati</taxon>
        <taxon>Pseudomonadota</taxon>
        <taxon>Gammaproteobacteria</taxon>
        <taxon>Oceanospirillales</taxon>
        <taxon>Oceanospirillaceae</taxon>
        <taxon>Litoribacillus</taxon>
    </lineage>
</organism>
<dbReference type="PIRSF" id="PIRSF029218">
    <property type="entry name" value="ParE"/>
    <property type="match status" value="1"/>
</dbReference>
<keyword evidence="2" id="KW-1277">Toxin-antitoxin system</keyword>
<reference evidence="5" key="1">
    <citation type="journal article" date="2019" name="Int. J. Syst. Evol. Microbiol.">
        <title>The Global Catalogue of Microorganisms (GCM) 10K type strain sequencing project: providing services to taxonomists for standard genome sequencing and annotation.</title>
        <authorList>
            <consortium name="The Broad Institute Genomics Platform"/>
            <consortium name="The Broad Institute Genome Sequencing Center for Infectious Disease"/>
            <person name="Wu L."/>
            <person name="Ma J."/>
        </authorList>
    </citation>
    <scope>NUCLEOTIDE SEQUENCE [LARGE SCALE GENOMIC DNA]</scope>
    <source>
        <strain evidence="5">JCM 17551</strain>
    </source>
</reference>
<accession>A0ABP7MQC9</accession>
<dbReference type="InterPro" id="IPR051803">
    <property type="entry name" value="TA_system_RelE-like_toxin"/>
</dbReference>
<dbReference type="RefSeq" id="WP_344798942.1">
    <property type="nucleotide sequence ID" value="NZ_BAABBN010000007.1"/>
</dbReference>
<dbReference type="InterPro" id="IPR028344">
    <property type="entry name" value="ParE1/4"/>
</dbReference>
<comment type="caution">
    <text evidence="4">The sequence shown here is derived from an EMBL/GenBank/DDBJ whole genome shotgun (WGS) entry which is preliminary data.</text>
</comment>
<proteinExistence type="inferred from homology"/>
<sequence length="104" mass="12266">MTQKPIRKVRVTPRARDDLKNIGRYTERIWGKTQRNSYLSRIDARLHWLAENPQLGKHRTDLCEGYYRFPEGQHVIFYLIGSSAIDIIGVLHKEMDVISYFMEG</sequence>
<evidence type="ECO:0000256" key="2">
    <source>
        <dbReference type="ARBA" id="ARBA00022649"/>
    </source>
</evidence>
<dbReference type="Proteomes" id="UP001501565">
    <property type="component" value="Unassembled WGS sequence"/>
</dbReference>
<evidence type="ECO:0000256" key="3">
    <source>
        <dbReference type="PIRNR" id="PIRNR029218"/>
    </source>
</evidence>
<evidence type="ECO:0000313" key="4">
    <source>
        <dbReference type="EMBL" id="GAA3928093.1"/>
    </source>
</evidence>
<evidence type="ECO:0000256" key="1">
    <source>
        <dbReference type="ARBA" id="ARBA00006226"/>
    </source>
</evidence>
<comment type="similarity">
    <text evidence="1 3">Belongs to the RelE toxin family.</text>
</comment>
<dbReference type="Gene3D" id="3.30.2310.20">
    <property type="entry name" value="RelE-like"/>
    <property type="match status" value="1"/>
</dbReference>
<dbReference type="PANTHER" id="PTHR33755">
    <property type="entry name" value="TOXIN PARE1-RELATED"/>
    <property type="match status" value="1"/>
</dbReference>
<dbReference type="PANTHER" id="PTHR33755:SF9">
    <property type="entry name" value="TOXIN PARE1"/>
    <property type="match status" value="1"/>
</dbReference>
<evidence type="ECO:0000313" key="5">
    <source>
        <dbReference type="Proteomes" id="UP001501565"/>
    </source>
</evidence>
<dbReference type="Pfam" id="PF05016">
    <property type="entry name" value="ParE_toxin"/>
    <property type="match status" value="1"/>
</dbReference>